<evidence type="ECO:0000313" key="1">
    <source>
        <dbReference type="EMBL" id="MFC4130597.1"/>
    </source>
</evidence>
<keyword evidence="2" id="KW-1185">Reference proteome</keyword>
<proteinExistence type="predicted"/>
<dbReference type="Proteomes" id="UP001595816">
    <property type="component" value="Unassembled WGS sequence"/>
</dbReference>
<organism evidence="1 2">
    <name type="scientific">Hamadaea flava</name>
    <dbReference type="NCBI Taxonomy" id="1742688"/>
    <lineage>
        <taxon>Bacteria</taxon>
        <taxon>Bacillati</taxon>
        <taxon>Actinomycetota</taxon>
        <taxon>Actinomycetes</taxon>
        <taxon>Micromonosporales</taxon>
        <taxon>Micromonosporaceae</taxon>
        <taxon>Hamadaea</taxon>
    </lineage>
</organism>
<dbReference type="EMBL" id="JBHSAY010000005">
    <property type="protein sequence ID" value="MFC4130597.1"/>
    <property type="molecule type" value="Genomic_DNA"/>
</dbReference>
<name>A0ABV8LI42_9ACTN</name>
<reference evidence="2" key="1">
    <citation type="journal article" date="2019" name="Int. J. Syst. Evol. Microbiol.">
        <title>The Global Catalogue of Microorganisms (GCM) 10K type strain sequencing project: providing services to taxonomists for standard genome sequencing and annotation.</title>
        <authorList>
            <consortium name="The Broad Institute Genomics Platform"/>
            <consortium name="The Broad Institute Genome Sequencing Center for Infectious Disease"/>
            <person name="Wu L."/>
            <person name="Ma J."/>
        </authorList>
    </citation>
    <scope>NUCLEOTIDE SEQUENCE [LARGE SCALE GENOMIC DNA]</scope>
    <source>
        <strain evidence="2">CGMCC 4.7289</strain>
    </source>
</reference>
<evidence type="ECO:0008006" key="3">
    <source>
        <dbReference type="Google" id="ProtNLM"/>
    </source>
</evidence>
<dbReference type="RefSeq" id="WP_253757596.1">
    <property type="nucleotide sequence ID" value="NZ_JAMZDZ010000001.1"/>
</dbReference>
<comment type="caution">
    <text evidence="1">The sequence shown here is derived from an EMBL/GenBank/DDBJ whole genome shotgun (WGS) entry which is preliminary data.</text>
</comment>
<accession>A0ABV8LI42</accession>
<sequence>MSYTSRSALGAIRYEMASRLGHLPTSANPIIAERLARYHKPEDAFDESMILERIVDADTLGQVHSPEIKYVVCVDGSGHEDQEAYDRYPSTRVLYMQIAGVFIDLRQMLERTGPFVDPARLADATESSVVSGFLPGSFLEHESFEDPDEAFRAEFFDLFADTVIQQRTLLQLLLETQRYARPHEASAAARGNLLLTKCPNKKCSLNEPPRGYKGAPIPALSMSKCAECGANVWPTDALRIWEQFNSDDSNKQVLSRTSQVIEHLVLIGVALGIEAMSPRMLQQTAFICDGDLALFGEPARFQHGLRGCWQEIMRRARLRGHQPPVVIGVAKSGYPVEHFHGIRRFVKRRHLMRLDDVYMTKRLRVRSLAETYFGRKLFYHSADGQLLVSTVVPETELAYGYGEADYSDFVRFPALSRALDVLDGIGTRLYDDALIPVALAHHWAAYPLANAEKVLRMLTERSVSSGESP</sequence>
<protein>
    <recommendedName>
        <fullName evidence="3">NurA domain-containing protein</fullName>
    </recommendedName>
</protein>
<evidence type="ECO:0000313" key="2">
    <source>
        <dbReference type="Proteomes" id="UP001595816"/>
    </source>
</evidence>
<gene>
    <name evidence="1" type="ORF">ACFOZ4_08265</name>
</gene>